<dbReference type="PROSITE" id="PS50132">
    <property type="entry name" value="RGS"/>
    <property type="match status" value="1"/>
</dbReference>
<sequence length="1309" mass="147400">MSLDISENADKRRAFQMQLSDWWRDAHSASAAHHTHFLSRAGWGSFCSLNVPLRAGKNKHNSWEFVFVKKMDYSRQHSQNMDVRERKRLHRESLWLQDPFLPKGPSTKKPCREGTRLTDGRERRSLVAHIRSVRDKRPLAASQQANLNAGRPAERNWGKAVSQSSSAQVKVASVVKTTVKNNTEPAPKKRRKIHPSGFRGKGQLKLTVTPGSGWLYVQILEARGLMGREYKPCDSYVKVGILAYADKISIAPDVDHSKRWKTRTVLDCKSPVFNETFMIDVDEDDQKKRLLLTVWNRNRTSRRSDFLGCMSFGVHSLITSSKEIRGWYYLLGEELGRSKHLKVASRHIRQTADSVDRILLSSLCKSAGVERFLPRAKMYSKSNLSAWDSWDSLVYLSEAAATNYEAGPETASPENMQSFTVRLFSARSVLLRQSWETGKANKVAAIGSPIPHSVYDLSLFDSRSVDTLAGSLHFYVEAGGPAHQAGLQQLDTLLQLNGQPVEHWKCVDLAHAIRNCRNEITVVVWRTVPIMKPYYEGLIHRPSYKPSGFDSHASTAKTHNKTPPLLSRPTNHKQGRRKKASVPENTGNGVGESLWSWTGKREENDYKTRTQTLKGTRVTSSNGDNYIILSPVSPGNQILQPVYSDSNGTLGTLGRIYQTSRGLQQSPDYLQNGGLQAQATLCRSMNSKTTSLPPSSYRQSFANYQNCTIVQSHLPHSNYGTYVSLAPKILIFPVFVQPLDLCSPERVLMLSEEMILHDSKHIALKTTVFIYTDLMLLTREDEPGRCNVLQSPLYLHEIQLQDVPADKLRLYISYWIERTECLFSLEAFSSEQKRRVVQCLRDNIDKQLTLRDRIGPDQMLEPKAAEQADLGLLGFSPHSVSEPCSPSCPSASPIMRRANCSSPAQRLSYQDLHCSTGDANQTAPPTSRDACKPPYLETSEIWKERQKEVKGGGQESELEKREQGEGESASETISVGARPTSSSSSSSPLVIPRLCLDRSFNADALTSPSTDDDEEEEEEDDEDSDEGFLKRRSMVESTPSSGPQSGGLCVQRSLHRRTHSEGSLLQEPRSPRFISDQAIDCIEAKREPSERWAVPSPQTLRKELTKNGGSVHQICLLFTGRRVCGKPNCKCDTGKPGVKKKKSKNLAKDMKNRLTFLRKKTNDRHGSNPASKLEKVLKSDKPTPEEALKWAESLDALLSHKYGLVVFRSFLQTEFSEENLDFWLACEDFKRIKSLSKMASRAKKIFTEYISIQEHIKENMENICADCFDLAQSRIFGLMERDSYPRFLRSDIYLELTNQKRPGSATDPS</sequence>
<dbReference type="SUPFAM" id="SSF50729">
    <property type="entry name" value="PH domain-like"/>
    <property type="match status" value="1"/>
</dbReference>
<dbReference type="SUPFAM" id="SSF50156">
    <property type="entry name" value="PDZ domain-like"/>
    <property type="match status" value="1"/>
</dbReference>
<feature type="compositionally biased region" description="Basic and acidic residues" evidence="1">
    <location>
        <begin position="110"/>
        <end position="123"/>
    </location>
</feature>
<evidence type="ECO:0000259" key="2">
    <source>
        <dbReference type="PROSITE" id="PS50004"/>
    </source>
</evidence>
<feature type="region of interest" description="Disordered" evidence="1">
    <location>
        <begin position="945"/>
        <end position="989"/>
    </location>
</feature>
<dbReference type="Pfam" id="PF00595">
    <property type="entry name" value="PDZ"/>
    <property type="match status" value="1"/>
</dbReference>
<evidence type="ECO:0000313" key="5">
    <source>
        <dbReference type="EMBL" id="KAI2664345.1"/>
    </source>
</evidence>
<dbReference type="Pfam" id="PF00168">
    <property type="entry name" value="C2"/>
    <property type="match status" value="1"/>
</dbReference>
<evidence type="ECO:0000259" key="3">
    <source>
        <dbReference type="PROSITE" id="PS50106"/>
    </source>
</evidence>
<dbReference type="SMART" id="SM00239">
    <property type="entry name" value="C2"/>
    <property type="match status" value="1"/>
</dbReference>
<evidence type="ECO:0000259" key="4">
    <source>
        <dbReference type="PROSITE" id="PS50132"/>
    </source>
</evidence>
<feature type="domain" description="C2" evidence="2">
    <location>
        <begin position="200"/>
        <end position="328"/>
    </location>
</feature>
<dbReference type="Proteomes" id="UP000830375">
    <property type="component" value="Unassembled WGS sequence"/>
</dbReference>
<dbReference type="Gene3D" id="2.30.42.10">
    <property type="match status" value="1"/>
</dbReference>
<protein>
    <submittedName>
        <fullName evidence="5">Regulator of G-protein signaling 3</fullName>
    </submittedName>
</protein>
<feature type="region of interest" description="Disordered" evidence="1">
    <location>
        <begin position="549"/>
        <end position="594"/>
    </location>
</feature>
<dbReference type="Pfam" id="PF00615">
    <property type="entry name" value="RGS"/>
    <property type="match status" value="1"/>
</dbReference>
<dbReference type="InterPro" id="IPR035892">
    <property type="entry name" value="C2_domain_sf"/>
</dbReference>
<evidence type="ECO:0000256" key="1">
    <source>
        <dbReference type="SAM" id="MobiDB-lite"/>
    </source>
</evidence>
<keyword evidence="6" id="KW-1185">Reference proteome</keyword>
<accession>A0ABQ8MND7</accession>
<dbReference type="PROSITE" id="PS50004">
    <property type="entry name" value="C2"/>
    <property type="match status" value="1"/>
</dbReference>
<dbReference type="InterPro" id="IPR036034">
    <property type="entry name" value="PDZ_sf"/>
</dbReference>
<dbReference type="SUPFAM" id="SSF48097">
    <property type="entry name" value="Regulator of G-protein signaling, RGS"/>
    <property type="match status" value="1"/>
</dbReference>
<dbReference type="InterPro" id="IPR036305">
    <property type="entry name" value="RGS_sf"/>
</dbReference>
<dbReference type="Gene3D" id="1.10.196.10">
    <property type="match status" value="1"/>
</dbReference>
<dbReference type="CDD" id="cd08713">
    <property type="entry name" value="RGS_RGS3"/>
    <property type="match status" value="1"/>
</dbReference>
<feature type="compositionally biased region" description="Basic residues" evidence="1">
    <location>
        <begin position="570"/>
        <end position="580"/>
    </location>
</feature>
<feature type="region of interest" description="Disordered" evidence="1">
    <location>
        <begin position="98"/>
        <end position="123"/>
    </location>
</feature>
<reference evidence="5 6" key="1">
    <citation type="submission" date="2022-01" db="EMBL/GenBank/DDBJ databases">
        <title>A high-quality chromosome-level genome assembly of rohu carp, Labeo rohita.</title>
        <authorList>
            <person name="Arick M.A. II"/>
            <person name="Hsu C.-Y."/>
            <person name="Magbanua Z."/>
            <person name="Pechanova O."/>
            <person name="Grover C."/>
            <person name="Miller E."/>
            <person name="Thrash A."/>
            <person name="Ezzel L."/>
            <person name="Alam S."/>
            <person name="Benzie J."/>
            <person name="Hamilton M."/>
            <person name="Karsi A."/>
            <person name="Lawrence M.L."/>
            <person name="Peterson D.G."/>
        </authorList>
    </citation>
    <scope>NUCLEOTIDE SEQUENCE [LARGE SCALE GENOMIC DNA]</scope>
    <source>
        <strain evidence="6">BAU-BD-2019</strain>
        <tissue evidence="5">Blood</tissue>
    </source>
</reference>
<feature type="region of interest" description="Disordered" evidence="1">
    <location>
        <begin position="915"/>
        <end position="934"/>
    </location>
</feature>
<dbReference type="InterPro" id="IPR000008">
    <property type="entry name" value="C2_dom"/>
</dbReference>
<feature type="domain" description="PDZ" evidence="3">
    <location>
        <begin position="476"/>
        <end position="528"/>
    </location>
</feature>
<feature type="domain" description="RGS" evidence="4">
    <location>
        <begin position="1193"/>
        <end position="1297"/>
    </location>
</feature>
<dbReference type="Gene3D" id="1.10.167.10">
    <property type="entry name" value="Regulator of G-protein Signalling 4, domain 2"/>
    <property type="match status" value="1"/>
</dbReference>
<dbReference type="PANTHER" id="PTHR46848">
    <property type="entry name" value="REGULATOR OF G-PROTEIN SIGNALING 3"/>
    <property type="match status" value="1"/>
</dbReference>
<dbReference type="SMART" id="SM00228">
    <property type="entry name" value="PDZ"/>
    <property type="match status" value="1"/>
</dbReference>
<dbReference type="InterPro" id="IPR044926">
    <property type="entry name" value="RGS_subdomain_2"/>
</dbReference>
<feature type="region of interest" description="Disordered" evidence="1">
    <location>
        <begin position="1158"/>
        <end position="1178"/>
    </location>
</feature>
<dbReference type="InterPro" id="IPR001478">
    <property type="entry name" value="PDZ"/>
</dbReference>
<evidence type="ECO:0000313" key="6">
    <source>
        <dbReference type="Proteomes" id="UP000830375"/>
    </source>
</evidence>
<dbReference type="EMBL" id="JACTAM010000005">
    <property type="protein sequence ID" value="KAI2664345.1"/>
    <property type="molecule type" value="Genomic_DNA"/>
</dbReference>
<dbReference type="PROSITE" id="PS50106">
    <property type="entry name" value="PDZ"/>
    <property type="match status" value="1"/>
</dbReference>
<feature type="region of interest" description="Disordered" evidence="1">
    <location>
        <begin position="1003"/>
        <end position="1049"/>
    </location>
</feature>
<dbReference type="InterPro" id="IPR024066">
    <property type="entry name" value="RGS_subdom1/3"/>
</dbReference>
<organism evidence="5 6">
    <name type="scientific">Labeo rohita</name>
    <name type="common">Indian major carp</name>
    <name type="synonym">Cyprinus rohita</name>
    <dbReference type="NCBI Taxonomy" id="84645"/>
    <lineage>
        <taxon>Eukaryota</taxon>
        <taxon>Metazoa</taxon>
        <taxon>Chordata</taxon>
        <taxon>Craniata</taxon>
        <taxon>Vertebrata</taxon>
        <taxon>Euteleostomi</taxon>
        <taxon>Actinopterygii</taxon>
        <taxon>Neopterygii</taxon>
        <taxon>Teleostei</taxon>
        <taxon>Ostariophysi</taxon>
        <taxon>Cypriniformes</taxon>
        <taxon>Cyprinidae</taxon>
        <taxon>Labeoninae</taxon>
        <taxon>Labeonini</taxon>
        <taxon>Labeo</taxon>
    </lineage>
</organism>
<dbReference type="SMART" id="SM00315">
    <property type="entry name" value="RGS"/>
    <property type="match status" value="1"/>
</dbReference>
<dbReference type="SUPFAM" id="SSF49562">
    <property type="entry name" value="C2 domain (Calcium/lipid-binding domain, CaLB)"/>
    <property type="match status" value="1"/>
</dbReference>
<feature type="region of interest" description="Disordered" evidence="1">
    <location>
        <begin position="183"/>
        <end position="202"/>
    </location>
</feature>
<dbReference type="PANTHER" id="PTHR46848:SF1">
    <property type="entry name" value="REGULATOR OF G-PROTEIN SIGNALING 3"/>
    <property type="match status" value="1"/>
</dbReference>
<feature type="compositionally biased region" description="Acidic residues" evidence="1">
    <location>
        <begin position="1010"/>
        <end position="1026"/>
    </location>
</feature>
<dbReference type="Gene3D" id="2.60.40.150">
    <property type="entry name" value="C2 domain"/>
    <property type="match status" value="1"/>
</dbReference>
<dbReference type="PRINTS" id="PR01301">
    <property type="entry name" value="RGSPROTEIN"/>
</dbReference>
<dbReference type="InterPro" id="IPR034951">
    <property type="entry name" value="RGS_RGS3"/>
</dbReference>
<dbReference type="InterPro" id="IPR016137">
    <property type="entry name" value="RGS"/>
</dbReference>
<gene>
    <name evidence="5" type="ORF">H4Q32_002525</name>
</gene>
<comment type="caution">
    <text evidence="5">The sequence shown here is derived from an EMBL/GenBank/DDBJ whole genome shotgun (WGS) entry which is preliminary data.</text>
</comment>
<proteinExistence type="predicted"/>
<name>A0ABQ8MND7_LABRO</name>